<dbReference type="Pfam" id="PF12458">
    <property type="entry name" value="DUF3686"/>
    <property type="match status" value="1"/>
</dbReference>
<feature type="domain" description="DUF7902" evidence="3">
    <location>
        <begin position="644"/>
        <end position="728"/>
    </location>
</feature>
<accession>A0A1H8DEG6</accession>
<dbReference type="Proteomes" id="UP000181951">
    <property type="component" value="Unassembled WGS sequence"/>
</dbReference>
<sequence length="1662" mass="174463">MGAVRSEDAVAVADGGGEPGPEGAGAGGSRGPAGAAAASGAGPAGGGDAVVLAVRLAAAGRELRERAEALEACRQEVFGGGELRLEGAEAVPTARPALPADIAPVAGRVLFAANPAEVAGPGDVFQVLAAAGGAGPVPGLLDDPEFLRDFRELYRYYRDTRLLRLRVDEDRLLAVFRTGAEPPDVRVLSWKAARDGSYRYQGAAREVPPGGAAHGIVWAPVGRAHHVPGRHPHIALTADGGGRVTLDTTGGTLRIATGEPGGETVHEEPVADALQSLADAEAAYAVAGPLVLLRVRPYREDADRHYVVNTRTARVDRADALARSPLLLPDGQGVVFPGGYALADGGLRTFDLGPEVAAEELEFERLVRSPGGEDVLYVFHAAADWRRLLLPYRTLRQEAAAPLHVQGCALFEDGTLLTLRPADGGEPGRVHTVQRWRTPYLADTAAVPTGDGPLQRIGNADLVRAVADALALARGACEPAPTAAVHEALAAAADRLLDRHHWLTAPPAGAEDGTAGGEDGEDGAGGGAPARALAAPLLRVRDTARRMAAAHARVRELTARAAQAVAEAEARIAALGRRVRGEAAADAGEWVERLTELRRTQGRLASLREVGYVDGERLDALDAALTGHLALAAERAAACLAEEHAFDGYRRQAAESVEAAGAIATAADAGPIAARLAGQAAGLATVTETVAGLGLADATVRTRILDLASAVFAEVNRARALLEARQRELTAAESAAEFAAQSALLAQEVNGALAAAGTPEACDDQLGRLLVRVENLATRFTADPLRLAALDARREEIQQAFSGRRQALADERALRVRQLADSAARILEGVRRRAAALDSLDDVNACFAADPMAAEHRRIAAELRERGEAARAAELDAALAAAREDTGRALRDRLDLYEDGGAVLRLGRHRFPVNPQPFTLALVPHGDGLAFTVTGTDYLAPVTDPDFAGTRRFWDRPLPSESPGLYRAEYLAGCLLLDALAARRPLPPDRDAAAALVREAVAALPGEGYERGVHDHDAALVLAELSRLAAGAGLLRYPADVRAAAQVFWTCGAPAPARAAWTTRARSLSRAAAAFGGGPALGELAAELGDAAGEFLRGLRIGPLAPAVARGADPHAAALLGEYLVAELGDERPGFVEGAGGRRLRAALVAALGGPDAVPYKEFTADLEALGGDPAARWQLAQAWLAGLGGADGDGGDSSGDGGDSGADRAEAAAALVCGESADRYPVDAPVRARVAGLLGAHPRTEGRRLDVRLDELLSRVRRFRDEEVPAYAAYQRRRTAVLDAERRRLDLDAHRPRPLTGFVRNRLLDEVYLPLVGDSLARQFGPSGGLLMLMSPPGYGKTSLVAYVAARLGLALVQVSGPALGTGTTSLDPAAAPDAAARREVEKIDLALRLGSNVLLYVDDIQHTSPELLQKFIPLCDAQRRVEGPDGTYDLRGRRFAVCMAGNPYTASGTVFRVPDMLANRADVWNLGDVLAGREDLFALSYVENALTANPVLAPLAGRERSDLELLVRMAEGDPAARPDALRHPYPPSDRAEITAVLRHLLRARRTLLAVNAAYIASAGQAAHTRTEPPFLLQGSYRTMRAIAARILPAMDERELDALVGDHYRAEAQTLAAGAEASLLKLAELRGALSAEQAARWAQVKRDARGEASRDAAGGVP</sequence>
<evidence type="ECO:0000259" key="3">
    <source>
        <dbReference type="Pfam" id="PF25472"/>
    </source>
</evidence>
<dbReference type="Pfam" id="PF25472">
    <property type="entry name" value="DUF7902"/>
    <property type="match status" value="1"/>
</dbReference>
<feature type="compositionally biased region" description="Gly residues" evidence="1">
    <location>
        <begin position="14"/>
        <end position="31"/>
    </location>
</feature>
<evidence type="ECO:0000313" key="5">
    <source>
        <dbReference type="Proteomes" id="UP000181951"/>
    </source>
</evidence>
<feature type="region of interest" description="Disordered" evidence="1">
    <location>
        <begin position="504"/>
        <end position="528"/>
    </location>
</feature>
<dbReference type="EMBL" id="FODD01000001">
    <property type="protein sequence ID" value="SEN04928.1"/>
    <property type="molecule type" value="Genomic_DNA"/>
</dbReference>
<dbReference type="InterPro" id="IPR057224">
    <property type="entry name" value="DUF7902"/>
</dbReference>
<feature type="compositionally biased region" description="Low complexity" evidence="1">
    <location>
        <begin position="504"/>
        <end position="513"/>
    </location>
</feature>
<evidence type="ECO:0000259" key="2">
    <source>
        <dbReference type="Pfam" id="PF12458"/>
    </source>
</evidence>
<dbReference type="STRING" id="310780.SAMN05216267_100136"/>
<dbReference type="InterPro" id="IPR020958">
    <property type="entry name" value="DUF3686"/>
</dbReference>
<protein>
    <submittedName>
        <fullName evidence="4">MoxR-like ATPase</fullName>
    </submittedName>
</protein>
<dbReference type="Gene3D" id="3.40.50.300">
    <property type="entry name" value="P-loop containing nucleotide triphosphate hydrolases"/>
    <property type="match status" value="1"/>
</dbReference>
<name>A0A1H8DEG6_9ACTN</name>
<evidence type="ECO:0000256" key="1">
    <source>
        <dbReference type="SAM" id="MobiDB-lite"/>
    </source>
</evidence>
<feature type="region of interest" description="Disordered" evidence="1">
    <location>
        <begin position="1"/>
        <end position="40"/>
    </location>
</feature>
<gene>
    <name evidence="4" type="ORF">SAMN05216267_100136</name>
</gene>
<keyword evidence="5" id="KW-1185">Reference proteome</keyword>
<reference evidence="4 5" key="1">
    <citation type="submission" date="2016-10" db="EMBL/GenBank/DDBJ databases">
        <authorList>
            <person name="de Groot N.N."/>
        </authorList>
    </citation>
    <scope>NUCLEOTIDE SEQUENCE [LARGE SCALE GENOMIC DNA]</scope>
    <source>
        <strain evidence="4 5">CGMCC 4.2026</strain>
    </source>
</reference>
<dbReference type="OrthoDB" id="9814769at2"/>
<proteinExistence type="predicted"/>
<dbReference type="InterPro" id="IPR027417">
    <property type="entry name" value="P-loop_NTPase"/>
</dbReference>
<evidence type="ECO:0000313" key="4">
    <source>
        <dbReference type="EMBL" id="SEN04928.1"/>
    </source>
</evidence>
<organism evidence="4 5">
    <name type="scientific">Actinacidiphila rubida</name>
    <dbReference type="NCBI Taxonomy" id="310780"/>
    <lineage>
        <taxon>Bacteria</taxon>
        <taxon>Bacillati</taxon>
        <taxon>Actinomycetota</taxon>
        <taxon>Actinomycetes</taxon>
        <taxon>Kitasatosporales</taxon>
        <taxon>Streptomycetaceae</taxon>
        <taxon>Actinacidiphila</taxon>
    </lineage>
</organism>
<dbReference type="SUPFAM" id="SSF52540">
    <property type="entry name" value="P-loop containing nucleoside triphosphate hydrolases"/>
    <property type="match status" value="1"/>
</dbReference>
<feature type="domain" description="DUF3686" evidence="2">
    <location>
        <begin position="62"/>
        <end position="501"/>
    </location>
</feature>